<dbReference type="Proteomes" id="UP000663864">
    <property type="component" value="Unassembled WGS sequence"/>
</dbReference>
<evidence type="ECO:0000259" key="8">
    <source>
        <dbReference type="SMART" id="SM01328"/>
    </source>
</evidence>
<comment type="caution">
    <text evidence="9">The sequence shown here is derived from an EMBL/GenBank/DDBJ whole genome shotgun (WGS) entry which is preliminary data.</text>
</comment>
<name>A0A814JVR3_9BILA</name>
<protein>
    <recommendedName>
        <fullName evidence="8">3CxxC-type domain-containing protein</fullName>
    </recommendedName>
</protein>
<dbReference type="InterPro" id="IPR026096">
    <property type="entry name" value="R-trans_p"/>
</dbReference>
<keyword evidence="7" id="KW-0472">Membrane</keyword>
<evidence type="ECO:0000256" key="5">
    <source>
        <dbReference type="ARBA" id="ARBA00022833"/>
    </source>
</evidence>
<evidence type="ECO:0000256" key="1">
    <source>
        <dbReference type="ARBA" id="ARBA00004167"/>
    </source>
</evidence>
<evidence type="ECO:0000256" key="7">
    <source>
        <dbReference type="ARBA" id="ARBA00023136"/>
    </source>
</evidence>
<keyword evidence="2" id="KW-0812">Transmembrane</keyword>
<keyword evidence="3" id="KW-0479">Metal-binding</keyword>
<evidence type="ECO:0000256" key="4">
    <source>
        <dbReference type="ARBA" id="ARBA00022771"/>
    </source>
</evidence>
<proteinExistence type="predicted"/>
<evidence type="ECO:0000256" key="6">
    <source>
        <dbReference type="ARBA" id="ARBA00022989"/>
    </source>
</evidence>
<evidence type="ECO:0000313" key="11">
    <source>
        <dbReference type="Proteomes" id="UP000663864"/>
    </source>
</evidence>
<dbReference type="PANTHER" id="PTHR14402:SF10">
    <property type="entry name" value="3CXXC-TYPE DOMAIN-CONTAINING PROTEIN"/>
    <property type="match status" value="1"/>
</dbReference>
<keyword evidence="4" id="KW-0863">Zinc-finger</keyword>
<dbReference type="EMBL" id="CAJOBD010001035">
    <property type="protein sequence ID" value="CAF3751635.1"/>
    <property type="molecule type" value="Genomic_DNA"/>
</dbReference>
<dbReference type="EMBL" id="CAJNOT010000642">
    <property type="protein sequence ID" value="CAF1043146.1"/>
    <property type="molecule type" value="Genomic_DNA"/>
</dbReference>
<dbReference type="AlphaFoldDB" id="A0A814JVR3"/>
<dbReference type="InterPro" id="IPR027377">
    <property type="entry name" value="ZAR1/RTP1-5-like_Znf-3CxxC"/>
</dbReference>
<feature type="domain" description="3CxxC-type" evidence="8">
    <location>
        <begin position="149"/>
        <end position="268"/>
    </location>
</feature>
<dbReference type="GO" id="GO:0051205">
    <property type="term" value="P:protein insertion into membrane"/>
    <property type="evidence" value="ECO:0007669"/>
    <property type="project" value="TreeGrafter"/>
</dbReference>
<evidence type="ECO:0000256" key="2">
    <source>
        <dbReference type="ARBA" id="ARBA00022692"/>
    </source>
</evidence>
<evidence type="ECO:0000313" key="9">
    <source>
        <dbReference type="EMBL" id="CAF1043146.1"/>
    </source>
</evidence>
<reference evidence="9" key="1">
    <citation type="submission" date="2021-02" db="EMBL/GenBank/DDBJ databases">
        <authorList>
            <person name="Nowell W R."/>
        </authorList>
    </citation>
    <scope>NUCLEOTIDE SEQUENCE</scope>
</reference>
<dbReference type="GO" id="GO:0031849">
    <property type="term" value="F:olfactory receptor binding"/>
    <property type="evidence" value="ECO:0007669"/>
    <property type="project" value="TreeGrafter"/>
</dbReference>
<sequence>MEKFQTYPLSSCYSIKSPKDGRFIVIDDKQRFSRFISNDSGISFDDSDNESIQSLDEYEFDIDQNFYLSLNEQQSITVTNDAHIASVIPDDDKKFFCQNTAWAWHGEFGRLIMATAMTYNVDYRLILYDDRLICSRANNAYYSILRLDNAKAQFKCDTCGHCWTSMRARCSFYISKPNEGGIVLLKLFTQQCQYCYSTVYPLWYYDEICRVMKNLALTIFEHFFPNSFQYIDWNLTHNGLKPIRRLLQRKGNMRNQHNPFLCEACHFGVCY</sequence>
<dbReference type="Pfam" id="PF13695">
    <property type="entry name" value="Zn_ribbon_3CxxC"/>
    <property type="match status" value="1"/>
</dbReference>
<dbReference type="PANTHER" id="PTHR14402">
    <property type="entry name" value="RECEPTOR TRANSPORTING PROTEIN"/>
    <property type="match status" value="1"/>
</dbReference>
<dbReference type="GO" id="GO:0016020">
    <property type="term" value="C:membrane"/>
    <property type="evidence" value="ECO:0007669"/>
    <property type="project" value="UniProtKB-SubCell"/>
</dbReference>
<dbReference type="GO" id="GO:0008270">
    <property type="term" value="F:zinc ion binding"/>
    <property type="evidence" value="ECO:0007669"/>
    <property type="project" value="UniProtKB-KW"/>
</dbReference>
<organism evidence="9 11">
    <name type="scientific">Rotaria sordida</name>
    <dbReference type="NCBI Taxonomy" id="392033"/>
    <lineage>
        <taxon>Eukaryota</taxon>
        <taxon>Metazoa</taxon>
        <taxon>Spiralia</taxon>
        <taxon>Gnathifera</taxon>
        <taxon>Rotifera</taxon>
        <taxon>Eurotatoria</taxon>
        <taxon>Bdelloidea</taxon>
        <taxon>Philodinida</taxon>
        <taxon>Philodinidae</taxon>
        <taxon>Rotaria</taxon>
    </lineage>
</organism>
<keyword evidence="5" id="KW-0862">Zinc</keyword>
<evidence type="ECO:0000256" key="3">
    <source>
        <dbReference type="ARBA" id="ARBA00022723"/>
    </source>
</evidence>
<dbReference type="SMART" id="SM01328">
    <property type="entry name" value="zf-3CxxC"/>
    <property type="match status" value="1"/>
</dbReference>
<keyword evidence="6" id="KW-1133">Transmembrane helix</keyword>
<gene>
    <name evidence="10" type="ORF">JBS370_LOCUS12601</name>
    <name evidence="9" type="ORF">ZHD862_LOCUS14654</name>
</gene>
<evidence type="ECO:0000313" key="10">
    <source>
        <dbReference type="EMBL" id="CAF3751635.1"/>
    </source>
</evidence>
<dbReference type="Proteomes" id="UP000663836">
    <property type="component" value="Unassembled WGS sequence"/>
</dbReference>
<dbReference type="GO" id="GO:0006612">
    <property type="term" value="P:protein targeting to membrane"/>
    <property type="evidence" value="ECO:0007669"/>
    <property type="project" value="TreeGrafter"/>
</dbReference>
<comment type="subcellular location">
    <subcellularLocation>
        <location evidence="1">Membrane</location>
        <topology evidence="1">Single-pass membrane protein</topology>
    </subcellularLocation>
</comment>
<accession>A0A814JVR3</accession>